<proteinExistence type="predicted"/>
<gene>
    <name evidence="1" type="ORF">SAMN02983003_3110</name>
</gene>
<keyword evidence="2" id="KW-1185">Reference proteome</keyword>
<evidence type="ECO:0000313" key="2">
    <source>
        <dbReference type="Proteomes" id="UP000183447"/>
    </source>
</evidence>
<accession>A0A1K2I0M5</accession>
<dbReference type="Proteomes" id="UP000183447">
    <property type="component" value="Unassembled WGS sequence"/>
</dbReference>
<reference evidence="1 2" key="1">
    <citation type="submission" date="2016-11" db="EMBL/GenBank/DDBJ databases">
        <authorList>
            <person name="Jaros S."/>
            <person name="Januszkiewicz K."/>
            <person name="Wedrychowicz H."/>
        </authorList>
    </citation>
    <scope>NUCLEOTIDE SEQUENCE [LARGE SCALE GENOMIC DNA]</scope>
    <source>
        <strain evidence="1 2">ATCC 23634</strain>
    </source>
</reference>
<dbReference type="AlphaFoldDB" id="A0A1K2I0M5"/>
<dbReference type="EMBL" id="FPKU01000003">
    <property type="protein sequence ID" value="SFZ85938.1"/>
    <property type="molecule type" value="Genomic_DNA"/>
</dbReference>
<name>A0A1K2I0M5_9HYPH</name>
<protein>
    <submittedName>
        <fullName evidence="1">Uncharacterized protein</fullName>
    </submittedName>
</protein>
<organism evidence="1 2">
    <name type="scientific">Devosia enhydra</name>
    <dbReference type="NCBI Taxonomy" id="665118"/>
    <lineage>
        <taxon>Bacteria</taxon>
        <taxon>Pseudomonadati</taxon>
        <taxon>Pseudomonadota</taxon>
        <taxon>Alphaproteobacteria</taxon>
        <taxon>Hyphomicrobiales</taxon>
        <taxon>Devosiaceae</taxon>
        <taxon>Devosia</taxon>
    </lineage>
</organism>
<sequence>MAALASMTICTEACDIAYYPATLAEKIAGVKQIYGGTVVGYVVEGGAQVLGAPPRQCLNEQGQLRWWDWEWGNFPPKCSKYQNVSAALFRVDTAIIGPTTGEITPFEMTWGDGDCNTDFNVGEKWFIAGFWVQEPLTAPIRPDEVEILRRVATRPSIGWHPTP</sequence>
<evidence type="ECO:0000313" key="1">
    <source>
        <dbReference type="EMBL" id="SFZ85938.1"/>
    </source>
</evidence>